<name>A0A848QGV9_9SPHN</name>
<dbReference type="Pfam" id="PF13462">
    <property type="entry name" value="Thioredoxin_4"/>
    <property type="match status" value="1"/>
</dbReference>
<dbReference type="InterPro" id="IPR036249">
    <property type="entry name" value="Thioredoxin-like_sf"/>
</dbReference>
<dbReference type="AlphaFoldDB" id="A0A848QGV9"/>
<proteinExistence type="predicted"/>
<dbReference type="Gene3D" id="3.40.30.10">
    <property type="entry name" value="Glutaredoxin"/>
    <property type="match status" value="1"/>
</dbReference>
<gene>
    <name evidence="3" type="ORF">HKD42_07250</name>
</gene>
<dbReference type="SUPFAM" id="SSF52833">
    <property type="entry name" value="Thioredoxin-like"/>
    <property type="match status" value="1"/>
</dbReference>
<comment type="caution">
    <text evidence="3">The sequence shown here is derived from an EMBL/GenBank/DDBJ whole genome shotgun (WGS) entry which is preliminary data.</text>
</comment>
<feature type="signal peptide" evidence="1">
    <location>
        <begin position="1"/>
        <end position="27"/>
    </location>
</feature>
<evidence type="ECO:0000313" key="4">
    <source>
        <dbReference type="Proteomes" id="UP000561181"/>
    </source>
</evidence>
<keyword evidence="4" id="KW-1185">Reference proteome</keyword>
<reference evidence="3 4" key="1">
    <citation type="submission" date="2020-04" db="EMBL/GenBank/DDBJ databases">
        <authorList>
            <person name="Liu A."/>
        </authorList>
    </citation>
    <scope>NUCLEOTIDE SEQUENCE [LARGE SCALE GENOMIC DNA]</scope>
    <source>
        <strain evidence="3 4">RZ02</strain>
    </source>
</reference>
<dbReference type="RefSeq" id="WP_170011740.1">
    <property type="nucleotide sequence ID" value="NZ_JABCRE010000002.1"/>
</dbReference>
<accession>A0A848QGV9</accession>
<protein>
    <submittedName>
        <fullName evidence="3">Thioredoxin domain-containing protein</fullName>
    </submittedName>
</protein>
<dbReference type="EMBL" id="JABCRE010000002">
    <property type="protein sequence ID" value="NMW31852.1"/>
    <property type="molecule type" value="Genomic_DNA"/>
</dbReference>
<keyword evidence="1" id="KW-0732">Signal</keyword>
<evidence type="ECO:0000256" key="1">
    <source>
        <dbReference type="SAM" id="SignalP"/>
    </source>
</evidence>
<dbReference type="InterPro" id="IPR012336">
    <property type="entry name" value="Thioredoxin-like_fold"/>
</dbReference>
<feature type="domain" description="Thioredoxin-like fold" evidence="2">
    <location>
        <begin position="43"/>
        <end position="221"/>
    </location>
</feature>
<feature type="chain" id="PRO_5032449972" evidence="1">
    <location>
        <begin position="28"/>
        <end position="229"/>
    </location>
</feature>
<evidence type="ECO:0000313" key="3">
    <source>
        <dbReference type="EMBL" id="NMW31852.1"/>
    </source>
</evidence>
<evidence type="ECO:0000259" key="2">
    <source>
        <dbReference type="Pfam" id="PF13462"/>
    </source>
</evidence>
<organism evidence="3 4">
    <name type="scientific">Pontixanthobacter rizhaonensis</name>
    <dbReference type="NCBI Taxonomy" id="2730337"/>
    <lineage>
        <taxon>Bacteria</taxon>
        <taxon>Pseudomonadati</taxon>
        <taxon>Pseudomonadota</taxon>
        <taxon>Alphaproteobacteria</taxon>
        <taxon>Sphingomonadales</taxon>
        <taxon>Erythrobacteraceae</taxon>
        <taxon>Pontixanthobacter</taxon>
    </lineage>
</organism>
<dbReference type="Proteomes" id="UP000561181">
    <property type="component" value="Unassembled WGS sequence"/>
</dbReference>
<dbReference type="Gene3D" id="1.10.40.110">
    <property type="match status" value="1"/>
</dbReference>
<sequence length="229" mass="25225">MKLTPFMKTTGAKATALVIAVVLTVAASSNWNTTIVKTDRAYQVGNEAAEVTLTEFVSYTCPHCATFTKQGEAPLQLAYIGPGKLKLEVRSIIRNNVDLAATMLVQCGDESNFLKNHTMFMARQDTWLNIARNATRAQQDAWSNNTPTARRNIASALGFYEMMETRGYARTDANKCLNDQAKVATLIDNTEADYAEFGIRGTPSFAIDGETLDGIHGWQALEPELNSRF</sequence>